<keyword evidence="2" id="KW-1185">Reference proteome</keyword>
<dbReference type="Proteomes" id="UP000334380">
    <property type="component" value="Unassembled WGS sequence"/>
</dbReference>
<sequence length="78" mass="8994">MRSSRGACGVGKTREIARSPARLLYFVISRMTVAASVMRCITGVMRCNATEWRESHALRPRRNANAFWRGLWETWHGR</sequence>
<protein>
    <submittedName>
        <fullName evidence="1">Uncharacterized protein</fullName>
    </submittedName>
</protein>
<dbReference type="AlphaFoldDB" id="A0A5E4SZF5"/>
<proteinExistence type="predicted"/>
<dbReference type="EMBL" id="CABPRU010000002">
    <property type="protein sequence ID" value="VVD80452.1"/>
    <property type="molecule type" value="Genomic_DNA"/>
</dbReference>
<accession>A0A5E4SZF5</accession>
<gene>
    <name evidence="1" type="ORF">PTE31013_01079</name>
</gene>
<evidence type="ECO:0000313" key="2">
    <source>
        <dbReference type="Proteomes" id="UP000334380"/>
    </source>
</evidence>
<reference evidence="1 2" key="1">
    <citation type="submission" date="2019-08" db="EMBL/GenBank/DDBJ databases">
        <authorList>
            <person name="Peeters C."/>
        </authorList>
    </citation>
    <scope>NUCLEOTIDE SEQUENCE [LARGE SCALE GENOMIC DNA]</scope>
    <source>
        <strain evidence="1 2">LMG 31013</strain>
    </source>
</reference>
<organism evidence="1 2">
    <name type="scientific">Pandoraea terrigena</name>
    <dbReference type="NCBI Taxonomy" id="2508292"/>
    <lineage>
        <taxon>Bacteria</taxon>
        <taxon>Pseudomonadati</taxon>
        <taxon>Pseudomonadota</taxon>
        <taxon>Betaproteobacteria</taxon>
        <taxon>Burkholderiales</taxon>
        <taxon>Burkholderiaceae</taxon>
        <taxon>Pandoraea</taxon>
    </lineage>
</organism>
<name>A0A5E4SZF5_9BURK</name>
<evidence type="ECO:0000313" key="1">
    <source>
        <dbReference type="EMBL" id="VVD80452.1"/>
    </source>
</evidence>